<dbReference type="RefSeq" id="WP_165907747.1">
    <property type="nucleotide sequence ID" value="NZ_SLUN01000002.1"/>
</dbReference>
<dbReference type="PROSITE" id="PS50928">
    <property type="entry name" value="ABC_TM1"/>
    <property type="match status" value="1"/>
</dbReference>
<feature type="domain" description="ABC transmembrane type-1" evidence="8">
    <location>
        <begin position="74"/>
        <end position="283"/>
    </location>
</feature>
<proteinExistence type="inferred from homology"/>
<evidence type="ECO:0000256" key="7">
    <source>
        <dbReference type="RuleBase" id="RU363032"/>
    </source>
</evidence>
<evidence type="ECO:0000313" key="10">
    <source>
        <dbReference type="Proteomes" id="UP000295008"/>
    </source>
</evidence>
<dbReference type="PANTHER" id="PTHR43005:SF2">
    <property type="entry name" value="INTEGRAL MEMBRANE SUGAR TRANSPORT PROTEIN"/>
    <property type="match status" value="1"/>
</dbReference>
<dbReference type="GO" id="GO:0005886">
    <property type="term" value="C:plasma membrane"/>
    <property type="evidence" value="ECO:0007669"/>
    <property type="project" value="UniProtKB-SubCell"/>
</dbReference>
<keyword evidence="3" id="KW-1003">Cell membrane</keyword>
<evidence type="ECO:0000313" key="9">
    <source>
        <dbReference type="EMBL" id="TCL76480.1"/>
    </source>
</evidence>
<evidence type="ECO:0000256" key="3">
    <source>
        <dbReference type="ARBA" id="ARBA00022475"/>
    </source>
</evidence>
<dbReference type="GO" id="GO:0055085">
    <property type="term" value="P:transmembrane transport"/>
    <property type="evidence" value="ECO:0007669"/>
    <property type="project" value="InterPro"/>
</dbReference>
<reference evidence="9 10" key="1">
    <citation type="submission" date="2019-03" db="EMBL/GenBank/DDBJ databases">
        <title>Genomic Encyclopedia of Type Strains, Phase IV (KMG-IV): sequencing the most valuable type-strain genomes for metagenomic binning, comparative biology and taxonomic classification.</title>
        <authorList>
            <person name="Goeker M."/>
        </authorList>
    </citation>
    <scope>NUCLEOTIDE SEQUENCE [LARGE SCALE GENOMIC DNA]</scope>
    <source>
        <strain evidence="9 10">LX-B</strain>
    </source>
</reference>
<sequence>MPQEMAKKKASHRVNLLFLPALVVVLVITQIPFVLTLGLSFLKWIVVRPDLGIRYIGFDNYLKIFMDSTFYTVILNTFIITVSSILFCTVLGIMISLLLDRKIPGINIVRTLMIAPFFVMDAVAGIIWKTLMLHPSFGVNLYIANLLHIRPVDFLGAFSMLTVILLIVWQWTPFFILIILAGLQSIPEEIIESSKIDGANSFQTLIHIKLPSISNHIEVAVMLGVIFILKVFGVIYVTTSGGPGFTSTNLPYYVYKVGFFGWDIGKAAAIATVMVVLTLLLLLGLFRFMRRHSFATR</sequence>
<keyword evidence="4 7" id="KW-0812">Transmembrane</keyword>
<dbReference type="EMBL" id="SLUN01000002">
    <property type="protein sequence ID" value="TCL76480.1"/>
    <property type="molecule type" value="Genomic_DNA"/>
</dbReference>
<feature type="transmembrane region" description="Helical" evidence="7">
    <location>
        <begin position="154"/>
        <end position="183"/>
    </location>
</feature>
<dbReference type="SUPFAM" id="SSF161098">
    <property type="entry name" value="MetI-like"/>
    <property type="match status" value="1"/>
</dbReference>
<organism evidence="9 10">
    <name type="scientific">Hydrogenispora ethanolica</name>
    <dbReference type="NCBI Taxonomy" id="1082276"/>
    <lineage>
        <taxon>Bacteria</taxon>
        <taxon>Bacillati</taxon>
        <taxon>Bacillota</taxon>
        <taxon>Hydrogenispora</taxon>
    </lineage>
</organism>
<feature type="transmembrane region" description="Helical" evidence="7">
    <location>
        <begin position="16"/>
        <end position="42"/>
    </location>
</feature>
<evidence type="ECO:0000256" key="6">
    <source>
        <dbReference type="ARBA" id="ARBA00023136"/>
    </source>
</evidence>
<accession>A0A4R1SBT5</accession>
<feature type="transmembrane region" description="Helical" evidence="7">
    <location>
        <begin position="219"/>
        <end position="239"/>
    </location>
</feature>
<comment type="subcellular location">
    <subcellularLocation>
        <location evidence="1 7">Cell membrane</location>
        <topology evidence="1 7">Multi-pass membrane protein</topology>
    </subcellularLocation>
</comment>
<evidence type="ECO:0000256" key="5">
    <source>
        <dbReference type="ARBA" id="ARBA00022989"/>
    </source>
</evidence>
<comment type="caution">
    <text evidence="9">The sequence shown here is derived from an EMBL/GenBank/DDBJ whole genome shotgun (WGS) entry which is preliminary data.</text>
</comment>
<feature type="transmembrane region" description="Helical" evidence="7">
    <location>
        <begin position="70"/>
        <end position="99"/>
    </location>
</feature>
<evidence type="ECO:0000256" key="1">
    <source>
        <dbReference type="ARBA" id="ARBA00004651"/>
    </source>
</evidence>
<evidence type="ECO:0000256" key="4">
    <source>
        <dbReference type="ARBA" id="ARBA00022692"/>
    </source>
</evidence>
<name>A0A4R1SBT5_HYDET</name>
<keyword evidence="10" id="KW-1185">Reference proteome</keyword>
<dbReference type="InterPro" id="IPR035906">
    <property type="entry name" value="MetI-like_sf"/>
</dbReference>
<dbReference type="Pfam" id="PF00528">
    <property type="entry name" value="BPD_transp_1"/>
    <property type="match status" value="1"/>
</dbReference>
<feature type="transmembrane region" description="Helical" evidence="7">
    <location>
        <begin position="259"/>
        <end position="286"/>
    </location>
</feature>
<dbReference type="AlphaFoldDB" id="A0A4R1SBT5"/>
<dbReference type="Proteomes" id="UP000295008">
    <property type="component" value="Unassembled WGS sequence"/>
</dbReference>
<dbReference type="PANTHER" id="PTHR43005">
    <property type="entry name" value="BLR7065 PROTEIN"/>
    <property type="match status" value="1"/>
</dbReference>
<dbReference type="InterPro" id="IPR000515">
    <property type="entry name" value="MetI-like"/>
</dbReference>
<feature type="transmembrane region" description="Helical" evidence="7">
    <location>
        <begin position="111"/>
        <end position="134"/>
    </location>
</feature>
<evidence type="ECO:0000256" key="2">
    <source>
        <dbReference type="ARBA" id="ARBA00022448"/>
    </source>
</evidence>
<keyword evidence="2 7" id="KW-0813">Transport</keyword>
<keyword evidence="5 7" id="KW-1133">Transmembrane helix</keyword>
<dbReference type="Gene3D" id="1.10.3720.10">
    <property type="entry name" value="MetI-like"/>
    <property type="match status" value="1"/>
</dbReference>
<comment type="similarity">
    <text evidence="7">Belongs to the binding-protein-dependent transport system permease family.</text>
</comment>
<keyword evidence="6 7" id="KW-0472">Membrane</keyword>
<evidence type="ECO:0000259" key="8">
    <source>
        <dbReference type="PROSITE" id="PS50928"/>
    </source>
</evidence>
<dbReference type="CDD" id="cd06261">
    <property type="entry name" value="TM_PBP2"/>
    <property type="match status" value="1"/>
</dbReference>
<protein>
    <submittedName>
        <fullName evidence="9">Sorbitol/mannitol transport system permease protein</fullName>
    </submittedName>
</protein>
<gene>
    <name evidence="9" type="ORF">EDC14_1002239</name>
</gene>